<feature type="region of interest" description="Disordered" evidence="2">
    <location>
        <begin position="1046"/>
        <end position="1074"/>
    </location>
</feature>
<feature type="region of interest" description="Disordered" evidence="2">
    <location>
        <begin position="1195"/>
        <end position="1217"/>
    </location>
</feature>
<feature type="region of interest" description="Disordered" evidence="2">
    <location>
        <begin position="1492"/>
        <end position="1523"/>
    </location>
</feature>
<evidence type="ECO:0000256" key="1">
    <source>
        <dbReference type="ARBA" id="ARBA00007945"/>
    </source>
</evidence>
<feature type="region of interest" description="Disordered" evidence="2">
    <location>
        <begin position="879"/>
        <end position="899"/>
    </location>
</feature>
<feature type="compositionally biased region" description="Low complexity" evidence="2">
    <location>
        <begin position="1614"/>
        <end position="1654"/>
    </location>
</feature>
<feature type="region of interest" description="Disordered" evidence="2">
    <location>
        <begin position="629"/>
        <end position="843"/>
    </location>
</feature>
<dbReference type="Pfam" id="PF05030">
    <property type="entry name" value="SSXT"/>
    <property type="match status" value="1"/>
</dbReference>
<feature type="compositionally biased region" description="Basic and acidic residues" evidence="2">
    <location>
        <begin position="747"/>
        <end position="769"/>
    </location>
</feature>
<feature type="domain" description="SS18 N-terminal" evidence="3">
    <location>
        <begin position="11"/>
        <end position="69"/>
    </location>
</feature>
<proteinExistence type="inferred from homology"/>
<feature type="compositionally biased region" description="Basic and acidic residues" evidence="2">
    <location>
        <begin position="374"/>
        <end position="384"/>
    </location>
</feature>
<feature type="compositionally biased region" description="Low complexity" evidence="2">
    <location>
        <begin position="1272"/>
        <end position="1286"/>
    </location>
</feature>
<feature type="region of interest" description="Disordered" evidence="2">
    <location>
        <begin position="1551"/>
        <end position="1678"/>
    </location>
</feature>
<evidence type="ECO:0000259" key="3">
    <source>
        <dbReference type="Pfam" id="PF05030"/>
    </source>
</evidence>
<feature type="compositionally biased region" description="Low complexity" evidence="2">
    <location>
        <begin position="683"/>
        <end position="704"/>
    </location>
</feature>
<feature type="compositionally biased region" description="Low complexity" evidence="2">
    <location>
        <begin position="550"/>
        <end position="571"/>
    </location>
</feature>
<feature type="compositionally biased region" description="Low complexity" evidence="2">
    <location>
        <begin position="485"/>
        <end position="508"/>
    </location>
</feature>
<feature type="region of interest" description="Disordered" evidence="2">
    <location>
        <begin position="972"/>
        <end position="1004"/>
    </location>
</feature>
<feature type="compositionally biased region" description="Low complexity" evidence="2">
    <location>
        <begin position="336"/>
        <end position="352"/>
    </location>
</feature>
<feature type="region of interest" description="Disordered" evidence="2">
    <location>
        <begin position="1119"/>
        <end position="1174"/>
    </location>
</feature>
<feature type="compositionally biased region" description="Polar residues" evidence="2">
    <location>
        <begin position="1498"/>
        <end position="1507"/>
    </location>
</feature>
<feature type="compositionally biased region" description="Pro residues" evidence="2">
    <location>
        <begin position="1412"/>
        <end position="1422"/>
    </location>
</feature>
<feature type="compositionally biased region" description="Gly residues" evidence="2">
    <location>
        <begin position="1595"/>
        <end position="1609"/>
    </location>
</feature>
<name>D8TQ43_VOLCA</name>
<keyword evidence="5" id="KW-1185">Reference proteome</keyword>
<feature type="region of interest" description="Disordered" evidence="2">
    <location>
        <begin position="310"/>
        <end position="617"/>
    </location>
</feature>
<dbReference type="Proteomes" id="UP000001058">
    <property type="component" value="Unassembled WGS sequence"/>
</dbReference>
<feature type="compositionally biased region" description="Low complexity" evidence="2">
    <location>
        <begin position="605"/>
        <end position="617"/>
    </location>
</feature>
<feature type="compositionally biased region" description="Basic residues" evidence="2">
    <location>
        <begin position="711"/>
        <end position="720"/>
    </location>
</feature>
<evidence type="ECO:0000256" key="2">
    <source>
        <dbReference type="SAM" id="MobiDB-lite"/>
    </source>
</evidence>
<reference evidence="4 5" key="1">
    <citation type="journal article" date="2010" name="Science">
        <title>Genomic analysis of organismal complexity in the multicellular green alga Volvox carteri.</title>
        <authorList>
            <person name="Prochnik S.E."/>
            <person name="Umen J."/>
            <person name="Nedelcu A.M."/>
            <person name="Hallmann A."/>
            <person name="Miller S.M."/>
            <person name="Nishii I."/>
            <person name="Ferris P."/>
            <person name="Kuo A."/>
            <person name="Mitros T."/>
            <person name="Fritz-Laylin L.K."/>
            <person name="Hellsten U."/>
            <person name="Chapman J."/>
            <person name="Simakov O."/>
            <person name="Rensing S.A."/>
            <person name="Terry A."/>
            <person name="Pangilinan J."/>
            <person name="Kapitonov V."/>
            <person name="Jurka J."/>
            <person name="Salamov A."/>
            <person name="Shapiro H."/>
            <person name="Schmutz J."/>
            <person name="Grimwood J."/>
            <person name="Lindquist E."/>
            <person name="Lucas S."/>
            <person name="Grigoriev I.V."/>
            <person name="Schmitt R."/>
            <person name="Kirk D."/>
            <person name="Rokhsar D.S."/>
        </authorList>
    </citation>
    <scope>NUCLEOTIDE SEQUENCE [LARGE SCALE GENOMIC DNA]</scope>
    <source>
        <strain evidence="5">f. Nagariensis / Eve</strain>
    </source>
</reference>
<feature type="compositionally biased region" description="Low complexity" evidence="2">
    <location>
        <begin position="583"/>
        <end position="597"/>
    </location>
</feature>
<feature type="region of interest" description="Disordered" evidence="2">
    <location>
        <begin position="170"/>
        <end position="297"/>
    </location>
</feature>
<feature type="region of interest" description="Disordered" evidence="2">
    <location>
        <begin position="1254"/>
        <end position="1287"/>
    </location>
</feature>
<feature type="compositionally biased region" description="Basic and acidic residues" evidence="2">
    <location>
        <begin position="458"/>
        <end position="468"/>
    </location>
</feature>
<feature type="compositionally biased region" description="Polar residues" evidence="2">
    <location>
        <begin position="1053"/>
        <end position="1071"/>
    </location>
</feature>
<dbReference type="eggNOG" id="KOG3227">
    <property type="taxonomic scope" value="Eukaryota"/>
</dbReference>
<sequence>MAAVSGQAKPAPMTTERIQEMLEENFKFIKALAEQQNLGRMQDVIQFQQKLQENLMLLAAVADTYSSASATGAAAQAPTQLAAMQLTQQQIQAAVQQALVRQQQQQQQQQQQNPNPFQAQQFQLPQSLQQPQSLGQQPVLSAMGALGGPLAAHAIWPGYDKCEQGLGISEARNDTRRATVPTGTGVEPAPQAYGRHLAHSDEPAPLSDDVVAPHASTGTAQRQRDERERTGQAGQQKSKHRPFSPGAKQPPPQHQQQQQQQQQEQHQEQQQQQQQQQRQPDVVHGENRFQQARKRAPLWLNQMLPSRSRLRLEGSLQEAERRSGGSRQRRQDTAGPATAPPSVAHPAAVPVACDQIAERSSSGEVVGRTMAARQLRDEQHDDLPHQPPASVAPLSQSPPPQPPQPSPELQGPRGDAVPPTAAGEPALETTGPRGPELTATLLDRQRSGRTASVAADVKTSEEEQRHGQGDAVPRCNMSEMEGEEGSAAAAPAAAAAGVTVGGTRDAAAPGGDGISRDIPAGSTDPREGQLLVASAESALRGTVPRRQPEEQQQQQQQQQQAEKQTKEQLQQSQLDRDGLSVSQQDQQQQESGAPQQQHPRRRTRAAAAPASGVPQLASAHICGTRKCTALKASGGGMGHHTAPPAAPARDSLSRSPDSEQKHAGQKGAKGPGKRRKPNPPEEAPAADAAAPISPAIAVPAAVTGSPGGKRGAGRGGRRKTSAAESEPPQRPLSPAQRGPPTEAPGRGGEDGDAEKPAKDLGRELRDGLKGDLSAAVKASRSPGLVSASPAKDQAAPCSHSSAEMERRSAGRAKFLRGASPPPVKPGELQPPSATAAAGADGARGGVEACVSPGLPGAERAPVAAQGTAAAAEAEAKTSAAAAGTRSCTGGAAAKRSRAQAVEEDLTLDPRVGDRLMDVPLAKRGVGSRKQLAVRAEGKAALETEERHVAVLKVIEATQAAGKVAPATTTVRAGSVPTAEPAPPAVGPDGQTAGAHAASGHESTSKQVKGCVSGLSLPGTAGNVGPVIRTCMANAAALDASAAEAEVSIPAPSTRPQQPPSNSQHGVPSTTVVAGVPSALGPAASLTEAEMGSKIRPSQPGVSEAELVSTAAAAAAAGASVAAPEPCDKAGATTTTGAPAGADATSADPAAEEHAATAPVDPSPSTAASDQAPAEAPVGLATAAAAATAATAAAAAAAQHRPHSSGPSVCPTRRVPGSLSRANESLMTAVRTLAPGRAVPTTELQGSVAGAAAAATAPAAASDPAKPERRYRPVAPARRPAHTRAPAGDLPRTHVELAAVAAAWAAAQHSSSGGVSGGGEGPAGDVTAQGAAVTDGIAVVAAGAGAATETATATAAAVGAAAAAMPPAAVQEGAPVTAAPAGGHGVCRGAAQQPPLSSADVPCSTAQAGANAAPPPPVVPPSSSPACTQSPEEKLHPAWEGVLRPTVEGPEGAHPDVDGGCGPAAASGASNHLSAAAAAAVAAAAAAAVAASDPHKPASGNNPGENTPSRPPPSDTATSPVRPSVPEADINFLAEPSGRDAPAAVAVAGAGAAGVAPGSGGGEDGREGGQSPAEADRLSGDGVGDGELSRRNSSGSGSGGAGGGREGSGCEGRPEGPSSAEGWRAGHATADVATTAAATTTTAAADPHAVADAAGGSAGGAEGGGRHPDDDDAGMSAVEREEWRRRRAEIERQRAEAAAEREAARRARLAAQAASGELERRMKQRLADHHQLASAAAAEAAAKEGIRTRIRDSLQERLRKALDEHSLSRLLRQLEVLPKGATLRTAEQRNKALKTAKIRFHPDKVTGSLEERVYAEEVSKLLNSWNWNK</sequence>
<feature type="region of interest" description="Disordered" evidence="2">
    <location>
        <begin position="1386"/>
        <end position="1467"/>
    </location>
</feature>
<evidence type="ECO:0000313" key="5">
    <source>
        <dbReference type="Proteomes" id="UP000001058"/>
    </source>
</evidence>
<dbReference type="InParanoid" id="D8TQ43"/>
<feature type="compositionally biased region" description="Low complexity" evidence="2">
    <location>
        <begin position="833"/>
        <end position="843"/>
    </location>
</feature>
<dbReference type="RefSeq" id="XP_002948593.1">
    <property type="nucleotide sequence ID" value="XM_002948547.1"/>
</dbReference>
<accession>D8TQ43</accession>
<feature type="compositionally biased region" description="Pro residues" evidence="2">
    <location>
        <begin position="396"/>
        <end position="406"/>
    </location>
</feature>
<evidence type="ECO:0000313" key="4">
    <source>
        <dbReference type="EMBL" id="EFJ50468.1"/>
    </source>
</evidence>
<dbReference type="EMBL" id="GL378331">
    <property type="protein sequence ID" value="EFJ50468.1"/>
    <property type="molecule type" value="Genomic_DNA"/>
</dbReference>
<dbReference type="GeneID" id="9624767"/>
<organism evidence="5">
    <name type="scientific">Volvox carteri f. nagariensis</name>
    <dbReference type="NCBI Taxonomy" id="3068"/>
    <lineage>
        <taxon>Eukaryota</taxon>
        <taxon>Viridiplantae</taxon>
        <taxon>Chlorophyta</taxon>
        <taxon>core chlorophytes</taxon>
        <taxon>Chlorophyceae</taxon>
        <taxon>CS clade</taxon>
        <taxon>Chlamydomonadales</taxon>
        <taxon>Volvocaceae</taxon>
        <taxon>Volvox</taxon>
    </lineage>
</organism>
<feature type="compositionally biased region" description="Low complexity" evidence="2">
    <location>
        <begin position="254"/>
        <end position="280"/>
    </location>
</feature>
<dbReference type="STRING" id="3068.D8TQ43"/>
<feature type="compositionally biased region" description="Low complexity" evidence="2">
    <location>
        <begin position="1119"/>
        <end position="1148"/>
    </location>
</feature>
<comment type="similarity">
    <text evidence="1">Belongs to the SS18 family.</text>
</comment>
<protein>
    <recommendedName>
        <fullName evidence="3">SS18 N-terminal domain-containing protein</fullName>
    </recommendedName>
</protein>
<dbReference type="KEGG" id="vcn:VOLCADRAFT_120633"/>
<feature type="compositionally biased region" description="Low complexity" evidence="2">
    <location>
        <begin position="1254"/>
        <end position="1263"/>
    </location>
</feature>
<gene>
    <name evidence="4" type="ORF">VOLCADRAFT_120633</name>
</gene>
<dbReference type="InterPro" id="IPR007726">
    <property type="entry name" value="SS18_N"/>
</dbReference>
<dbReference type="OrthoDB" id="10265171at2759"/>